<organism evidence="2 3">
    <name type="scientific">Neotabrizicola shimadae</name>
    <dbReference type="NCBI Taxonomy" id="2807096"/>
    <lineage>
        <taxon>Bacteria</taxon>
        <taxon>Pseudomonadati</taxon>
        <taxon>Pseudomonadota</taxon>
        <taxon>Alphaproteobacteria</taxon>
        <taxon>Rhodobacterales</taxon>
        <taxon>Paracoccaceae</taxon>
        <taxon>Neotabrizicola</taxon>
    </lineage>
</organism>
<dbReference type="SMART" id="SM00052">
    <property type="entry name" value="EAL"/>
    <property type="match status" value="1"/>
</dbReference>
<dbReference type="InterPro" id="IPR035919">
    <property type="entry name" value="EAL_sf"/>
</dbReference>
<accession>A0A8G1ECA7</accession>
<gene>
    <name evidence="2" type="ORF">JO391_14760</name>
</gene>
<feature type="domain" description="EAL" evidence="1">
    <location>
        <begin position="28"/>
        <end position="278"/>
    </location>
</feature>
<dbReference type="AlphaFoldDB" id="A0A8G1ECA7"/>
<dbReference type="KEGG" id="nsm:JO391_14760"/>
<dbReference type="InterPro" id="IPR001633">
    <property type="entry name" value="EAL_dom"/>
</dbReference>
<dbReference type="GO" id="GO:0071111">
    <property type="term" value="F:cyclic-guanylate-specific phosphodiesterase activity"/>
    <property type="evidence" value="ECO:0007669"/>
    <property type="project" value="InterPro"/>
</dbReference>
<dbReference type="PANTHER" id="PTHR33121:SF79">
    <property type="entry name" value="CYCLIC DI-GMP PHOSPHODIESTERASE PDED-RELATED"/>
    <property type="match status" value="1"/>
</dbReference>
<dbReference type="Pfam" id="PF00563">
    <property type="entry name" value="EAL"/>
    <property type="match status" value="1"/>
</dbReference>
<dbReference type="CDD" id="cd01948">
    <property type="entry name" value="EAL"/>
    <property type="match status" value="1"/>
</dbReference>
<proteinExistence type="predicted"/>
<dbReference type="SUPFAM" id="SSF141868">
    <property type="entry name" value="EAL domain-like"/>
    <property type="match status" value="1"/>
</dbReference>
<protein>
    <submittedName>
        <fullName evidence="2">EAL domain-containing protein</fullName>
    </submittedName>
</protein>
<dbReference type="RefSeq" id="WP_220661215.1">
    <property type="nucleotide sequence ID" value="NZ_CP069370.1"/>
</dbReference>
<evidence type="ECO:0000313" key="2">
    <source>
        <dbReference type="EMBL" id="QYZ68996.1"/>
    </source>
</evidence>
<dbReference type="EMBL" id="CP069370">
    <property type="protein sequence ID" value="QYZ68996.1"/>
    <property type="molecule type" value="Genomic_DNA"/>
</dbReference>
<evidence type="ECO:0000259" key="1">
    <source>
        <dbReference type="PROSITE" id="PS50883"/>
    </source>
</evidence>
<dbReference type="Proteomes" id="UP000826300">
    <property type="component" value="Chromosome"/>
</dbReference>
<dbReference type="PROSITE" id="PS50883">
    <property type="entry name" value="EAL"/>
    <property type="match status" value="1"/>
</dbReference>
<dbReference type="Gene3D" id="3.20.20.450">
    <property type="entry name" value="EAL domain"/>
    <property type="match status" value="1"/>
</dbReference>
<sequence length="278" mass="29924">MAADRLVEKAAKAAALSSPLEMAISQADRETLALVRKAIDARRIRLAWQPVVMAADVTRIAFHEGLVRVLDTAGRIIPARDFMGAVERHEMGREIDCLALEQGLATLARQPELRISVNVSARSIGYPRWQRVLNKGLSAAPTIAERLILEIGEESAMTVPETLSAFMAEMQKLGVAFALDDFGGGTTALGRLRDFYFDFAKIDARAVRGIDRDADVKALAAALVGVARPFGMVTVAVAVETATEGEILRGLGVDCLQGYLIGAPSLKPAWEEAAARRA</sequence>
<dbReference type="PANTHER" id="PTHR33121">
    <property type="entry name" value="CYCLIC DI-GMP PHOSPHODIESTERASE PDEF"/>
    <property type="match status" value="1"/>
</dbReference>
<keyword evidence="3" id="KW-1185">Reference proteome</keyword>
<name>A0A8G1ECA7_9RHOB</name>
<reference evidence="2" key="1">
    <citation type="submission" date="2021-02" db="EMBL/GenBank/DDBJ databases">
        <title>Rhodobacter shimadae sp. nov., an aerobic anoxygenic phototrophic bacterium isolated from a hot spring.</title>
        <authorList>
            <person name="Muramatsu S."/>
            <person name="Haruta S."/>
            <person name="Hirose S."/>
            <person name="Hanada S."/>
        </authorList>
    </citation>
    <scope>NUCLEOTIDE SEQUENCE</scope>
    <source>
        <strain evidence="2">N10</strain>
    </source>
</reference>
<dbReference type="InterPro" id="IPR050706">
    <property type="entry name" value="Cyclic-di-GMP_PDE-like"/>
</dbReference>
<evidence type="ECO:0000313" key="3">
    <source>
        <dbReference type="Proteomes" id="UP000826300"/>
    </source>
</evidence>